<dbReference type="InterPro" id="IPR027417">
    <property type="entry name" value="P-loop_NTPase"/>
</dbReference>
<evidence type="ECO:0000313" key="5">
    <source>
        <dbReference type="Proteomes" id="UP000199140"/>
    </source>
</evidence>
<geneLocation type="plasmid" evidence="2 4">
    <name>CBMB27-p1</name>
</geneLocation>
<reference evidence="3 5" key="2">
    <citation type="submission" date="2016-10" db="EMBL/GenBank/DDBJ databases">
        <authorList>
            <person name="Varghese N."/>
            <person name="Submissions S."/>
        </authorList>
    </citation>
    <scope>NUCLEOTIDE SEQUENCE [LARGE SCALE GENOMIC DNA]</scope>
    <source>
        <strain evidence="3 5">CBMB27</strain>
    </source>
</reference>
<dbReference type="AlphaFoldDB" id="A0AAE8HY42"/>
<dbReference type="Proteomes" id="UP000185487">
    <property type="component" value="Plasmid CBMB27-p1"/>
</dbReference>
<proteinExistence type="predicted"/>
<name>A0AAE8HY42_9HYPH</name>
<dbReference type="EMBL" id="FOPK01000048">
    <property type="protein sequence ID" value="SFH71223.1"/>
    <property type="molecule type" value="Genomic_DNA"/>
</dbReference>
<evidence type="ECO:0000313" key="3">
    <source>
        <dbReference type="EMBL" id="SFH71223.1"/>
    </source>
</evidence>
<keyword evidence="2" id="KW-0614">Plasmid</keyword>
<dbReference type="SUPFAM" id="SSF52540">
    <property type="entry name" value="P-loop containing nucleoside triphosphate hydrolases"/>
    <property type="match status" value="1"/>
</dbReference>
<protein>
    <submittedName>
        <fullName evidence="3">CobQ/CobB/MinD/ParA nucleotide binding domain-containing protein</fullName>
    </submittedName>
</protein>
<dbReference type="Pfam" id="PF01656">
    <property type="entry name" value="CbiA"/>
    <property type="match status" value="1"/>
</dbReference>
<dbReference type="Gene3D" id="3.40.50.300">
    <property type="entry name" value="P-loop containing nucleotide triphosphate hydrolases"/>
    <property type="match status" value="1"/>
</dbReference>
<dbReference type="KEGG" id="mphy:MCBMB27_05761"/>
<gene>
    <name evidence="2" type="ORF">MCBMB27_05761</name>
    <name evidence="3" type="ORF">SAMN05192567_14815</name>
</gene>
<keyword evidence="4" id="KW-1185">Reference proteome</keyword>
<reference evidence="2 4" key="1">
    <citation type="submission" date="2016-04" db="EMBL/GenBank/DDBJ databases">
        <title>Complete genome sequencing and analysis of CBMB27, Methylobacterium phyllosphaerae isolated from leaf tissues of rice (Oryza sativa L.).</title>
        <authorList>
            <person name="Lee Y."/>
            <person name="Hwangbo K."/>
            <person name="Chung H."/>
            <person name="Yoo J."/>
            <person name="Kim K.Y."/>
            <person name="Sa T.M."/>
            <person name="Um Y."/>
            <person name="Madhaiyan M."/>
        </authorList>
    </citation>
    <scope>NUCLEOTIDE SEQUENCE [LARGE SCALE GENOMIC DNA]</scope>
    <source>
        <strain evidence="2 4">CBMB27</strain>
        <plasmid evidence="2 4">CBMB27-p1</plasmid>
    </source>
</reference>
<sequence length="295" mass="31972">MARKPASSRAPQKLLLMVVGQKGGVGKTSFARSLLSHLRYDLGLAVAAYDGDGSVGGLVKVFGAKAEDGTIADIQDPATACKYYDIRSEKERDILLDSLDQGADIVLHDLAGGSLGSLTEIVDNGQQSLGRLCRAADEMGYRPVFVHVISNIEEALYSVGDYLDATAANRQPGPSSEMLADHVIVQNLFFGDPEDFIWLHGHEFTAKDGTRSERGGRIKSAILEPLGYPIVSFPRVPGGAFALAEFERVPLAQLNEVTRLRIAERMRLKAYLEQFADEVSPLRDFLKLAPVAKAA</sequence>
<organism evidence="3 5">
    <name type="scientific">Methylobacterium phyllosphaerae</name>
    <dbReference type="NCBI Taxonomy" id="418223"/>
    <lineage>
        <taxon>Bacteria</taxon>
        <taxon>Pseudomonadati</taxon>
        <taxon>Pseudomonadota</taxon>
        <taxon>Alphaproteobacteria</taxon>
        <taxon>Hyphomicrobiales</taxon>
        <taxon>Methylobacteriaceae</taxon>
        <taxon>Methylobacterium</taxon>
    </lineage>
</organism>
<accession>A0AAE8HY42</accession>
<dbReference type="EMBL" id="CP015368">
    <property type="protein sequence ID" value="APT35052.1"/>
    <property type="molecule type" value="Genomic_DNA"/>
</dbReference>
<evidence type="ECO:0000259" key="1">
    <source>
        <dbReference type="Pfam" id="PF01656"/>
    </source>
</evidence>
<feature type="domain" description="CobQ/CobB/MinD/ParA nucleotide binding" evidence="1">
    <location>
        <begin position="16"/>
        <end position="54"/>
    </location>
</feature>
<dbReference type="Proteomes" id="UP000199140">
    <property type="component" value="Unassembled WGS sequence"/>
</dbReference>
<dbReference type="CDD" id="cd01983">
    <property type="entry name" value="SIMIBI"/>
    <property type="match status" value="1"/>
</dbReference>
<evidence type="ECO:0000313" key="4">
    <source>
        <dbReference type="Proteomes" id="UP000185487"/>
    </source>
</evidence>
<dbReference type="InterPro" id="IPR002586">
    <property type="entry name" value="CobQ/CobB/MinD/ParA_Nub-bd_dom"/>
</dbReference>
<dbReference type="RefSeq" id="WP_139231698.1">
    <property type="nucleotide sequence ID" value="NZ_CP015368.1"/>
</dbReference>
<evidence type="ECO:0000313" key="2">
    <source>
        <dbReference type="EMBL" id="APT35052.1"/>
    </source>
</evidence>